<organism evidence="2 3">
    <name type="scientific">Nocardia jiangxiensis</name>
    <dbReference type="NCBI Taxonomy" id="282685"/>
    <lineage>
        <taxon>Bacteria</taxon>
        <taxon>Bacillati</taxon>
        <taxon>Actinomycetota</taxon>
        <taxon>Actinomycetes</taxon>
        <taxon>Mycobacteriales</taxon>
        <taxon>Nocardiaceae</taxon>
        <taxon>Nocardia</taxon>
    </lineage>
</organism>
<feature type="compositionally biased region" description="Basic and acidic residues" evidence="1">
    <location>
        <begin position="154"/>
        <end position="170"/>
    </location>
</feature>
<dbReference type="Pfam" id="PF02575">
    <property type="entry name" value="YbaB_DNA_bd"/>
    <property type="match status" value="1"/>
</dbReference>
<reference evidence="2 3" key="1">
    <citation type="submission" date="2024-10" db="EMBL/GenBank/DDBJ databases">
        <title>The Natural Products Discovery Center: Release of the First 8490 Sequenced Strains for Exploring Actinobacteria Biosynthetic Diversity.</title>
        <authorList>
            <person name="Kalkreuter E."/>
            <person name="Kautsar S.A."/>
            <person name="Yang D."/>
            <person name="Bader C.D."/>
            <person name="Teijaro C.N."/>
            <person name="Fluegel L."/>
            <person name="Davis C.M."/>
            <person name="Simpson J.R."/>
            <person name="Lauterbach L."/>
            <person name="Steele A.D."/>
            <person name="Gui C."/>
            <person name="Meng S."/>
            <person name="Li G."/>
            <person name="Viehrig K."/>
            <person name="Ye F."/>
            <person name="Su P."/>
            <person name="Kiefer A.F."/>
            <person name="Nichols A."/>
            <person name="Cepeda A.J."/>
            <person name="Yan W."/>
            <person name="Fan B."/>
            <person name="Jiang Y."/>
            <person name="Adhikari A."/>
            <person name="Zheng C.-J."/>
            <person name="Schuster L."/>
            <person name="Cowan T.M."/>
            <person name="Smanski M.J."/>
            <person name="Chevrette M.G."/>
            <person name="De Carvalho L.P.S."/>
            <person name="Shen B."/>
        </authorList>
    </citation>
    <scope>NUCLEOTIDE SEQUENCE [LARGE SCALE GENOMIC DNA]</scope>
    <source>
        <strain evidence="2 3">NPDC002593</strain>
    </source>
</reference>
<dbReference type="Gene3D" id="3.30.1310.10">
    <property type="entry name" value="Nucleoid-associated protein YbaB-like domain"/>
    <property type="match status" value="1"/>
</dbReference>
<accession>A0ABW6RRS5</accession>
<dbReference type="Proteomes" id="UP001601992">
    <property type="component" value="Unassembled WGS sequence"/>
</dbReference>
<dbReference type="RefSeq" id="WP_063712934.1">
    <property type="nucleotide sequence ID" value="NZ_JBIAQY010000001.1"/>
</dbReference>
<name>A0ABW6RRS5_9NOCA</name>
<protein>
    <submittedName>
        <fullName evidence="2">YbaB/EbfC family nucleoid-associated protein</fullName>
    </submittedName>
</protein>
<dbReference type="EMBL" id="JBIAQY010000001">
    <property type="protein sequence ID" value="MFF3566715.1"/>
    <property type="molecule type" value="Genomic_DNA"/>
</dbReference>
<dbReference type="SUPFAM" id="SSF82607">
    <property type="entry name" value="YbaB-like"/>
    <property type="match status" value="1"/>
</dbReference>
<dbReference type="InterPro" id="IPR036894">
    <property type="entry name" value="YbaB-like_sf"/>
</dbReference>
<evidence type="ECO:0000256" key="1">
    <source>
        <dbReference type="SAM" id="MobiDB-lite"/>
    </source>
</evidence>
<proteinExistence type="predicted"/>
<evidence type="ECO:0000313" key="3">
    <source>
        <dbReference type="Proteomes" id="UP001601992"/>
    </source>
</evidence>
<gene>
    <name evidence="2" type="ORF">ACFYXQ_02920</name>
</gene>
<keyword evidence="3" id="KW-1185">Reference proteome</keyword>
<sequence length="170" mass="18757">MAYKFDRAELESMVEDAQEQLRTVARIQQQRAQLIGTATVSNKRVTVSVNADGVVVETRFGPGIENLGFSAIAKAVTEAAQLAAQDLAEKNRELMSPLQSQRARLPKLSDLIEGMPDLRGQLPTPPEPSLKPPNSAERNPLPGADEMQFTDVESYDHDHEVQHRPTEAGW</sequence>
<evidence type="ECO:0000313" key="2">
    <source>
        <dbReference type="EMBL" id="MFF3566715.1"/>
    </source>
</evidence>
<feature type="region of interest" description="Disordered" evidence="1">
    <location>
        <begin position="114"/>
        <end position="170"/>
    </location>
</feature>
<comment type="caution">
    <text evidence="2">The sequence shown here is derived from an EMBL/GenBank/DDBJ whole genome shotgun (WGS) entry which is preliminary data.</text>
</comment>
<dbReference type="InterPro" id="IPR004401">
    <property type="entry name" value="YbaB/EbfC"/>
</dbReference>